<dbReference type="Pfam" id="PF12328">
    <property type="entry name" value="Rpp20"/>
    <property type="match status" value="1"/>
</dbReference>
<reference evidence="5 6" key="1">
    <citation type="submission" date="2018-12" db="EMBL/GenBank/DDBJ databases">
        <title>Draft genome sequence of Xylaria grammica IHI A82.</title>
        <authorList>
            <person name="Buettner E."/>
            <person name="Kellner H."/>
        </authorList>
    </citation>
    <scope>NUCLEOTIDE SEQUENCE [LARGE SCALE GENOMIC DNA]</scope>
    <source>
        <strain evidence="5 6">IHI A82</strain>
    </source>
</reference>
<dbReference type="GO" id="GO:0000171">
    <property type="term" value="F:ribonuclease MRP activity"/>
    <property type="evidence" value="ECO:0007669"/>
    <property type="project" value="TreeGrafter"/>
</dbReference>
<name>A0A439CT49_9PEZI</name>
<evidence type="ECO:0000313" key="6">
    <source>
        <dbReference type="Proteomes" id="UP000286045"/>
    </source>
</evidence>
<gene>
    <name evidence="5" type="ORF">EKO27_g9786</name>
</gene>
<dbReference type="PANTHER" id="PTHR28256:SF1">
    <property type="entry name" value="RIBONUCLEASES P_MRP PROTEIN SUBUNIT POP7"/>
    <property type="match status" value="1"/>
</dbReference>
<evidence type="ECO:0000256" key="2">
    <source>
        <dbReference type="ARBA" id="ARBA00022694"/>
    </source>
</evidence>
<dbReference type="Gene3D" id="3.30.110.20">
    <property type="entry name" value="Alba-like domain"/>
    <property type="match status" value="1"/>
</dbReference>
<keyword evidence="6" id="KW-1185">Reference proteome</keyword>
<evidence type="ECO:0000313" key="5">
    <source>
        <dbReference type="EMBL" id="RWA05316.1"/>
    </source>
</evidence>
<dbReference type="GO" id="GO:0003723">
    <property type="term" value="F:RNA binding"/>
    <property type="evidence" value="ECO:0007669"/>
    <property type="project" value="TreeGrafter"/>
</dbReference>
<feature type="region of interest" description="Disordered" evidence="4">
    <location>
        <begin position="1"/>
        <end position="56"/>
    </location>
</feature>
<dbReference type="GO" id="GO:0006364">
    <property type="term" value="P:rRNA processing"/>
    <property type="evidence" value="ECO:0007669"/>
    <property type="project" value="TreeGrafter"/>
</dbReference>
<dbReference type="GO" id="GO:0004526">
    <property type="term" value="F:ribonuclease P activity"/>
    <property type="evidence" value="ECO:0007669"/>
    <property type="project" value="TreeGrafter"/>
</dbReference>
<proteinExistence type="predicted"/>
<dbReference type="GO" id="GO:0001682">
    <property type="term" value="P:tRNA 5'-leader removal"/>
    <property type="evidence" value="ECO:0007669"/>
    <property type="project" value="InterPro"/>
</dbReference>
<dbReference type="PANTHER" id="PTHR28256">
    <property type="entry name" value="RIBONUCLEASES P/MRP PROTEIN SUBUNIT POP7"/>
    <property type="match status" value="1"/>
</dbReference>
<organism evidence="5 6">
    <name type="scientific">Xylaria grammica</name>
    <dbReference type="NCBI Taxonomy" id="363999"/>
    <lineage>
        <taxon>Eukaryota</taxon>
        <taxon>Fungi</taxon>
        <taxon>Dikarya</taxon>
        <taxon>Ascomycota</taxon>
        <taxon>Pezizomycotina</taxon>
        <taxon>Sordariomycetes</taxon>
        <taxon>Xylariomycetidae</taxon>
        <taxon>Xylariales</taxon>
        <taxon>Xylariaceae</taxon>
        <taxon>Xylaria</taxon>
    </lineage>
</organism>
<dbReference type="Proteomes" id="UP000286045">
    <property type="component" value="Unassembled WGS sequence"/>
</dbReference>
<dbReference type="GO" id="GO:0000172">
    <property type="term" value="C:ribonuclease MRP complex"/>
    <property type="evidence" value="ECO:0007669"/>
    <property type="project" value="InterPro"/>
</dbReference>
<dbReference type="GO" id="GO:0000294">
    <property type="term" value="P:nuclear-transcribed mRNA catabolic process, RNase MRP-dependent"/>
    <property type="evidence" value="ECO:0007669"/>
    <property type="project" value="TreeGrafter"/>
</dbReference>
<protein>
    <submittedName>
        <fullName evidence="5">Uncharacterized protein</fullName>
    </submittedName>
</protein>
<keyword evidence="2" id="KW-0819">tRNA processing</keyword>
<evidence type="ECO:0000256" key="1">
    <source>
        <dbReference type="ARBA" id="ARBA00004123"/>
    </source>
</evidence>
<dbReference type="AlphaFoldDB" id="A0A439CT49"/>
<comment type="subcellular location">
    <subcellularLocation>
        <location evidence="1">Nucleus</location>
    </subcellularLocation>
</comment>
<comment type="caution">
    <text evidence="5">The sequence shown here is derived from an EMBL/GenBank/DDBJ whole genome shotgun (WGS) entry which is preliminary data.</text>
</comment>
<dbReference type="STRING" id="363999.A0A439CT49"/>
<evidence type="ECO:0000256" key="3">
    <source>
        <dbReference type="ARBA" id="ARBA00023242"/>
    </source>
</evidence>
<dbReference type="InterPro" id="IPR014612">
    <property type="entry name" value="Pop7/Rpp20"/>
</dbReference>
<dbReference type="GO" id="GO:0034965">
    <property type="term" value="P:intronic box C/D snoRNA processing"/>
    <property type="evidence" value="ECO:0007669"/>
    <property type="project" value="TreeGrafter"/>
</dbReference>
<evidence type="ECO:0000256" key="4">
    <source>
        <dbReference type="SAM" id="MobiDB-lite"/>
    </source>
</evidence>
<sequence length="190" mass="20479">MDDGGSKLSQLPGATAQKLPPIPEGATVHRRPIPSGPVASTNAARRIHVTAKTPFRSVTTRVRKQLDKYLRQSASSRSAFTNKLSQKKNASLGERIQRIQQQTRNTATGGLGLGLENSGEVSVLGTGRAIQKVMEVALFFQKQPDCIVQLRTGSVAAVDDVISAEEDGLEGDVTERARMMSSLEASIRLR</sequence>
<keyword evidence="3" id="KW-0539">Nucleus</keyword>
<dbReference type="InterPro" id="IPR036882">
    <property type="entry name" value="Alba-like_dom_sf"/>
</dbReference>
<accession>A0A439CT49</accession>
<dbReference type="InterPro" id="IPR020241">
    <property type="entry name" value="RNase_P/MRP_Pop7_fungi"/>
</dbReference>
<dbReference type="GO" id="GO:0005655">
    <property type="term" value="C:nucleolar ribonuclease P complex"/>
    <property type="evidence" value="ECO:0007669"/>
    <property type="project" value="InterPro"/>
</dbReference>
<dbReference type="EMBL" id="RYZI01000454">
    <property type="protein sequence ID" value="RWA05316.1"/>
    <property type="molecule type" value="Genomic_DNA"/>
</dbReference>